<gene>
    <name evidence="5" type="ORF">FF098_002590</name>
    <name evidence="4" type="ORF">GCM10011355_05270</name>
</gene>
<dbReference type="InterPro" id="IPR013094">
    <property type="entry name" value="AB_hydrolase_3"/>
</dbReference>
<reference evidence="4" key="3">
    <citation type="submission" date="2020-09" db="EMBL/GenBank/DDBJ databases">
        <authorList>
            <person name="Sun Q."/>
            <person name="Zhou Y."/>
        </authorList>
    </citation>
    <scope>NUCLEOTIDE SEQUENCE</scope>
    <source>
        <strain evidence="4">CGMCC 1.14984</strain>
    </source>
</reference>
<evidence type="ECO:0000313" key="4">
    <source>
        <dbReference type="EMBL" id="GGH93436.1"/>
    </source>
</evidence>
<dbReference type="RefSeq" id="WP_166426280.1">
    <property type="nucleotide sequence ID" value="NZ_BMGZ01000001.1"/>
</dbReference>
<evidence type="ECO:0000313" key="5">
    <source>
        <dbReference type="EMBL" id="NHK26795.1"/>
    </source>
</evidence>
<comment type="similarity">
    <text evidence="1">Belongs to the 'GDXG' lipolytic enzyme family.</text>
</comment>
<keyword evidence="7" id="KW-1185">Reference proteome</keyword>
<reference evidence="5 7" key="2">
    <citation type="submission" date="2020-02" db="EMBL/GenBank/DDBJ databases">
        <title>Genome sequence of Parvularcula flava strain NH6-79.</title>
        <authorList>
            <person name="Abdul Karim M.H."/>
            <person name="Lam M.Q."/>
            <person name="Chen S.J."/>
            <person name="Yahya A."/>
            <person name="Shahir S."/>
            <person name="Shamsir M.S."/>
            <person name="Chong C.S."/>
        </authorList>
    </citation>
    <scope>NUCLEOTIDE SEQUENCE [LARGE SCALE GENOMIC DNA]</scope>
    <source>
        <strain evidence="5 7">NH6-79</strain>
    </source>
</reference>
<protein>
    <submittedName>
        <fullName evidence="5">Alpha/beta hydrolase</fullName>
    </submittedName>
</protein>
<dbReference type="InterPro" id="IPR029058">
    <property type="entry name" value="AB_hydrolase_fold"/>
</dbReference>
<name>A0A8J3A0L9_9PROT</name>
<evidence type="ECO:0000256" key="1">
    <source>
        <dbReference type="ARBA" id="ARBA00010515"/>
    </source>
</evidence>
<dbReference type="EMBL" id="BMGZ01000001">
    <property type="protein sequence ID" value="GGH93436.1"/>
    <property type="molecule type" value="Genomic_DNA"/>
</dbReference>
<accession>A0A8J3A0L9</accession>
<reference evidence="4" key="1">
    <citation type="journal article" date="2014" name="Int. J. Syst. Evol. Microbiol.">
        <title>Complete genome sequence of Corynebacterium casei LMG S-19264T (=DSM 44701T), isolated from a smear-ripened cheese.</title>
        <authorList>
            <consortium name="US DOE Joint Genome Institute (JGI-PGF)"/>
            <person name="Walter F."/>
            <person name="Albersmeier A."/>
            <person name="Kalinowski J."/>
            <person name="Ruckert C."/>
        </authorList>
    </citation>
    <scope>NUCLEOTIDE SEQUENCE</scope>
    <source>
        <strain evidence="4">CGMCC 1.14984</strain>
    </source>
</reference>
<dbReference type="Proteomes" id="UP000621856">
    <property type="component" value="Unassembled WGS sequence"/>
</dbReference>
<dbReference type="Pfam" id="PF07859">
    <property type="entry name" value="Abhydrolase_3"/>
    <property type="match status" value="1"/>
</dbReference>
<keyword evidence="2 5" id="KW-0378">Hydrolase</keyword>
<dbReference type="PANTHER" id="PTHR48081">
    <property type="entry name" value="AB HYDROLASE SUPERFAMILY PROTEIN C4A8.06C"/>
    <property type="match status" value="1"/>
</dbReference>
<dbReference type="SUPFAM" id="SSF53474">
    <property type="entry name" value="alpha/beta-Hydrolases"/>
    <property type="match status" value="1"/>
</dbReference>
<evidence type="ECO:0000259" key="3">
    <source>
        <dbReference type="Pfam" id="PF07859"/>
    </source>
</evidence>
<dbReference type="PANTHER" id="PTHR48081:SF30">
    <property type="entry name" value="ACETYL-HYDROLASE LIPR-RELATED"/>
    <property type="match status" value="1"/>
</dbReference>
<proteinExistence type="inferred from homology"/>
<comment type="caution">
    <text evidence="4">The sequence shown here is derived from an EMBL/GenBank/DDBJ whole genome shotgun (WGS) entry which is preliminary data.</text>
</comment>
<sequence length="318" mass="34263">MFGKSVKVSPAISSEAKGLYGSLKSYGGFDTIGNPVMRRLGRRIINSGWRQTLEEIDFPYSMSAITLGGVEGLQCKSPASDRAGPVILYIHAGAFVCGSPEDNASAALPQCELAGAEVYAVRYSLAPEFPFPRGLEDVRNFYCALRSHVGNGRRIVIMGDSAGANIALSSMVQWRNNGIALPDCAVLISGCLDGTASSDTMITMQRHDPLIRIRGGNSLKSIFGYYANGTPVSDWRISPIYADLSGLPPMMLQVGSRETLLGDSARLSEKARTSGVNATLRVLDGMFHMFHLHWSMPEAKSVHQDIANFIATARVQAA</sequence>
<evidence type="ECO:0000256" key="2">
    <source>
        <dbReference type="ARBA" id="ARBA00022801"/>
    </source>
</evidence>
<evidence type="ECO:0000313" key="6">
    <source>
        <dbReference type="Proteomes" id="UP000621856"/>
    </source>
</evidence>
<organism evidence="4 6">
    <name type="scientific">Aquisalinus luteolus</name>
    <dbReference type="NCBI Taxonomy" id="1566827"/>
    <lineage>
        <taxon>Bacteria</taxon>
        <taxon>Pseudomonadati</taxon>
        <taxon>Pseudomonadota</taxon>
        <taxon>Alphaproteobacteria</taxon>
        <taxon>Parvularculales</taxon>
        <taxon>Parvularculaceae</taxon>
        <taxon>Aquisalinus</taxon>
    </lineage>
</organism>
<dbReference type="AlphaFoldDB" id="A0A8J3A0L9"/>
<dbReference type="GO" id="GO:0004806">
    <property type="term" value="F:triacylglycerol lipase activity"/>
    <property type="evidence" value="ECO:0007669"/>
    <property type="project" value="TreeGrafter"/>
</dbReference>
<dbReference type="EMBL" id="VCJR02000001">
    <property type="protein sequence ID" value="NHK26795.1"/>
    <property type="molecule type" value="Genomic_DNA"/>
</dbReference>
<dbReference type="Gene3D" id="3.40.50.1820">
    <property type="entry name" value="alpha/beta hydrolase"/>
    <property type="match status" value="1"/>
</dbReference>
<dbReference type="Proteomes" id="UP000818603">
    <property type="component" value="Unassembled WGS sequence"/>
</dbReference>
<dbReference type="InterPro" id="IPR050300">
    <property type="entry name" value="GDXG_lipolytic_enzyme"/>
</dbReference>
<evidence type="ECO:0000313" key="7">
    <source>
        <dbReference type="Proteomes" id="UP000818603"/>
    </source>
</evidence>
<feature type="domain" description="Alpha/beta hydrolase fold-3" evidence="3">
    <location>
        <begin position="87"/>
        <end position="291"/>
    </location>
</feature>